<reference evidence="1 2" key="1">
    <citation type="submission" date="2016-03" db="EMBL/GenBank/DDBJ databases">
        <title>Niastella vici sp. nov., isolated from farmland soil.</title>
        <authorList>
            <person name="Chen L."/>
            <person name="Wang D."/>
            <person name="Yang S."/>
            <person name="Wang G."/>
        </authorList>
    </citation>
    <scope>NUCLEOTIDE SEQUENCE [LARGE SCALE GENOMIC DNA]</scope>
    <source>
        <strain evidence="1 2">DJ57</strain>
    </source>
</reference>
<dbReference type="RefSeq" id="WP_081155976.1">
    <property type="nucleotide sequence ID" value="NZ_LVYD01000124.1"/>
</dbReference>
<dbReference type="EMBL" id="LVYD01000124">
    <property type="protein sequence ID" value="OQP57012.1"/>
    <property type="molecule type" value="Genomic_DNA"/>
</dbReference>
<dbReference type="Proteomes" id="UP000192796">
    <property type="component" value="Unassembled WGS sequence"/>
</dbReference>
<dbReference type="AlphaFoldDB" id="A0A1V9FF76"/>
<evidence type="ECO:0000313" key="2">
    <source>
        <dbReference type="Proteomes" id="UP000192796"/>
    </source>
</evidence>
<name>A0A1V9FF76_9BACT</name>
<keyword evidence="2" id="KW-1185">Reference proteome</keyword>
<dbReference type="OrthoDB" id="656151at2"/>
<sequence>MSISPQRFTDVLKKVQLYADKRLGLKIVDTSDLDPYFKGDLDGVSIWIASALDDEEELFNVLHLVGHSIQWNVSNELRSLGSVLHEKPDDGTLLRLQQYEWEANCYGIRILHELEVFDLDEWLAAKYTEDMCYLTHYYKTGEKLKEITDVSRAYKFNRALQEKVVPGITPWANPEKRNGIVIDFTNAVGKKA</sequence>
<protein>
    <recommendedName>
        <fullName evidence="3">IrrE N-terminal-like domain-containing protein</fullName>
    </recommendedName>
</protein>
<accession>A0A1V9FF76</accession>
<organism evidence="1 2">
    <name type="scientific">Niastella vici</name>
    <dbReference type="NCBI Taxonomy" id="1703345"/>
    <lineage>
        <taxon>Bacteria</taxon>
        <taxon>Pseudomonadati</taxon>
        <taxon>Bacteroidota</taxon>
        <taxon>Chitinophagia</taxon>
        <taxon>Chitinophagales</taxon>
        <taxon>Chitinophagaceae</taxon>
        <taxon>Niastella</taxon>
    </lineage>
</organism>
<comment type="caution">
    <text evidence="1">The sequence shown here is derived from an EMBL/GenBank/DDBJ whole genome shotgun (WGS) entry which is preliminary data.</text>
</comment>
<proteinExistence type="predicted"/>
<evidence type="ECO:0000313" key="1">
    <source>
        <dbReference type="EMBL" id="OQP57012.1"/>
    </source>
</evidence>
<evidence type="ECO:0008006" key="3">
    <source>
        <dbReference type="Google" id="ProtNLM"/>
    </source>
</evidence>
<gene>
    <name evidence="1" type="ORF">A3860_10615</name>
</gene>